<keyword evidence="1" id="KW-0695">RNA-directed DNA polymerase</keyword>
<dbReference type="PANTHER" id="PTHR36617:SF16">
    <property type="entry name" value="OS04G0516500 PROTEIN"/>
    <property type="match status" value="1"/>
</dbReference>
<proteinExistence type="predicted"/>
<evidence type="ECO:0000313" key="1">
    <source>
        <dbReference type="EMBL" id="GEU64984.1"/>
    </source>
</evidence>
<gene>
    <name evidence="1" type="ORF">Tci_036962</name>
</gene>
<dbReference type="PANTHER" id="PTHR36617">
    <property type="entry name" value="PROTEIN, PUTATIVE-RELATED"/>
    <property type="match status" value="1"/>
</dbReference>
<dbReference type="GO" id="GO:0003964">
    <property type="term" value="F:RNA-directed DNA polymerase activity"/>
    <property type="evidence" value="ECO:0007669"/>
    <property type="project" value="UniProtKB-KW"/>
</dbReference>
<reference evidence="1" key="1">
    <citation type="journal article" date="2019" name="Sci. Rep.">
        <title>Draft genome of Tanacetum cinerariifolium, the natural source of mosquito coil.</title>
        <authorList>
            <person name="Yamashiro T."/>
            <person name="Shiraishi A."/>
            <person name="Satake H."/>
            <person name="Nakayama K."/>
        </authorList>
    </citation>
    <scope>NUCLEOTIDE SEQUENCE</scope>
</reference>
<keyword evidence="1" id="KW-0808">Transferase</keyword>
<protein>
    <submittedName>
        <fullName evidence="1">RNA-directed DNA polymerase, eukaryota, reverse transcriptase zinc-binding domain protein</fullName>
    </submittedName>
</protein>
<name>A0A6L2LXD1_TANCI</name>
<keyword evidence="1" id="KW-0548">Nucleotidyltransferase</keyword>
<dbReference type="EMBL" id="BKCJ010005115">
    <property type="protein sequence ID" value="GEU64984.1"/>
    <property type="molecule type" value="Genomic_DNA"/>
</dbReference>
<organism evidence="1">
    <name type="scientific">Tanacetum cinerariifolium</name>
    <name type="common">Dalmatian daisy</name>
    <name type="synonym">Chrysanthemum cinerariifolium</name>
    <dbReference type="NCBI Taxonomy" id="118510"/>
    <lineage>
        <taxon>Eukaryota</taxon>
        <taxon>Viridiplantae</taxon>
        <taxon>Streptophyta</taxon>
        <taxon>Embryophyta</taxon>
        <taxon>Tracheophyta</taxon>
        <taxon>Spermatophyta</taxon>
        <taxon>Magnoliopsida</taxon>
        <taxon>eudicotyledons</taxon>
        <taxon>Gunneridae</taxon>
        <taxon>Pentapetalae</taxon>
        <taxon>asterids</taxon>
        <taxon>campanulids</taxon>
        <taxon>Asterales</taxon>
        <taxon>Asteraceae</taxon>
        <taxon>Asteroideae</taxon>
        <taxon>Anthemideae</taxon>
        <taxon>Anthemidinae</taxon>
        <taxon>Tanacetum</taxon>
    </lineage>
</organism>
<dbReference type="AlphaFoldDB" id="A0A6L2LXD1"/>
<accession>A0A6L2LXD1</accession>
<comment type="caution">
    <text evidence="1">The sequence shown here is derived from an EMBL/GenBank/DDBJ whole genome shotgun (WGS) entry which is preliminary data.</text>
</comment>
<sequence length="237" mass="27061">MGYVGWCICCSDDKPPFGFLSCSWGLCKVVGGLLRLGFWVLEDCFGWFQICFMQKRLGDGVDTCFWKDTWNGELPFKLTYPRLYALEVDKNISVVDKLAQATLAGTFRREPESGIEAVQLAKLEDQLEDVQLVNKRDRWAWSLNGSGEFSVASIRRLLDDIRLPEVSSQTRWIKAVPIKGGGIGEPCFFSCYVAKDNFKKVCRWWNVDFAEVSSYDEWLLWISSLRIHGSSFYGEAV</sequence>